<dbReference type="EMBL" id="BARU01040253">
    <property type="protein sequence ID" value="GAH89048.1"/>
    <property type="molecule type" value="Genomic_DNA"/>
</dbReference>
<name>X1L4H3_9ZZZZ</name>
<accession>X1L4H3</accession>
<comment type="caution">
    <text evidence="1">The sequence shown here is derived from an EMBL/GenBank/DDBJ whole genome shotgun (WGS) entry which is preliminary data.</text>
</comment>
<reference evidence="1" key="1">
    <citation type="journal article" date="2014" name="Front. Microbiol.">
        <title>High frequency of phylogenetically diverse reductive dehalogenase-homologous genes in deep subseafloor sedimentary metagenomes.</title>
        <authorList>
            <person name="Kawai M."/>
            <person name="Futagami T."/>
            <person name="Toyoda A."/>
            <person name="Takaki Y."/>
            <person name="Nishi S."/>
            <person name="Hori S."/>
            <person name="Arai W."/>
            <person name="Tsubouchi T."/>
            <person name="Morono Y."/>
            <person name="Uchiyama I."/>
            <person name="Ito T."/>
            <person name="Fujiyama A."/>
            <person name="Inagaki F."/>
            <person name="Takami H."/>
        </authorList>
    </citation>
    <scope>NUCLEOTIDE SEQUENCE</scope>
    <source>
        <strain evidence="1">Expedition CK06-06</strain>
    </source>
</reference>
<evidence type="ECO:0000313" key="1">
    <source>
        <dbReference type="EMBL" id="GAH89048.1"/>
    </source>
</evidence>
<protein>
    <submittedName>
        <fullName evidence="1">Uncharacterized protein</fullName>
    </submittedName>
</protein>
<sequence length="80" mass="8998">AEEIVAAIQRGVDDPRLKWSEQRNQVRVNLSNSVGASPSDPKQTVQGRTRRLRDELIRRMSDVGWRRVGNIGAVFEKGSP</sequence>
<gene>
    <name evidence="1" type="ORF">S03H2_62256</name>
</gene>
<proteinExistence type="predicted"/>
<feature type="non-terminal residue" evidence="1">
    <location>
        <position position="1"/>
    </location>
</feature>
<organism evidence="1">
    <name type="scientific">marine sediment metagenome</name>
    <dbReference type="NCBI Taxonomy" id="412755"/>
    <lineage>
        <taxon>unclassified sequences</taxon>
        <taxon>metagenomes</taxon>
        <taxon>ecological metagenomes</taxon>
    </lineage>
</organism>
<dbReference type="AlphaFoldDB" id="X1L4H3"/>